<feature type="region of interest" description="Disordered" evidence="3">
    <location>
        <begin position="1"/>
        <end position="36"/>
    </location>
</feature>
<evidence type="ECO:0000256" key="1">
    <source>
        <dbReference type="ARBA" id="ARBA00022737"/>
    </source>
</evidence>
<dbReference type="SMART" id="SM00322">
    <property type="entry name" value="KH"/>
    <property type="match status" value="4"/>
</dbReference>
<dbReference type="Gene3D" id="3.30.310.210">
    <property type="match status" value="1"/>
</dbReference>
<feature type="domain" description="K Homology" evidence="4">
    <location>
        <begin position="258"/>
        <end position="334"/>
    </location>
</feature>
<dbReference type="PANTHER" id="PTHR10288">
    <property type="entry name" value="KH DOMAIN CONTAINING RNA BINDING PROTEIN"/>
    <property type="match status" value="1"/>
</dbReference>
<reference evidence="6" key="1">
    <citation type="journal article" date="2019" name="Nat. Commun.">
        <title>The genome of broomcorn millet.</title>
        <authorList>
            <person name="Zou C."/>
            <person name="Miki D."/>
            <person name="Li D."/>
            <person name="Tang Q."/>
            <person name="Xiao L."/>
            <person name="Rajput S."/>
            <person name="Deng P."/>
            <person name="Jia W."/>
            <person name="Huang R."/>
            <person name="Zhang M."/>
            <person name="Sun Y."/>
            <person name="Hu J."/>
            <person name="Fu X."/>
            <person name="Schnable P.S."/>
            <person name="Li F."/>
            <person name="Zhang H."/>
            <person name="Feng B."/>
            <person name="Zhu X."/>
            <person name="Liu R."/>
            <person name="Schnable J.C."/>
            <person name="Zhu J.-K."/>
            <person name="Zhang H."/>
        </authorList>
    </citation>
    <scope>NUCLEOTIDE SEQUENCE [LARGE SCALE GENOMIC DNA]</scope>
</reference>
<feature type="compositionally biased region" description="Low complexity" evidence="3">
    <location>
        <begin position="13"/>
        <end position="36"/>
    </location>
</feature>
<dbReference type="InterPro" id="IPR004088">
    <property type="entry name" value="KH_dom_type_1"/>
</dbReference>
<dbReference type="AlphaFoldDB" id="A0A3L6T601"/>
<keyword evidence="6" id="KW-1185">Reference proteome</keyword>
<dbReference type="Proteomes" id="UP000275267">
    <property type="component" value="Unassembled WGS sequence"/>
</dbReference>
<evidence type="ECO:0000256" key="3">
    <source>
        <dbReference type="SAM" id="MobiDB-lite"/>
    </source>
</evidence>
<evidence type="ECO:0000313" key="6">
    <source>
        <dbReference type="Proteomes" id="UP000275267"/>
    </source>
</evidence>
<feature type="compositionally biased region" description="Pro residues" evidence="3">
    <location>
        <begin position="423"/>
        <end position="437"/>
    </location>
</feature>
<dbReference type="InterPro" id="IPR036612">
    <property type="entry name" value="KH_dom_type_1_sf"/>
</dbReference>
<feature type="compositionally biased region" description="Polar residues" evidence="3">
    <location>
        <begin position="514"/>
        <end position="531"/>
    </location>
</feature>
<feature type="region of interest" description="Disordered" evidence="3">
    <location>
        <begin position="420"/>
        <end position="488"/>
    </location>
</feature>
<dbReference type="Gene3D" id="3.30.1370.10">
    <property type="entry name" value="K Homology domain, type 1"/>
    <property type="match status" value="2"/>
</dbReference>
<feature type="domain" description="K Homology" evidence="4">
    <location>
        <begin position="559"/>
        <end position="629"/>
    </location>
</feature>
<accession>A0A3L6T601</accession>
<comment type="caution">
    <text evidence="5">The sequence shown here is derived from an EMBL/GenBank/DDBJ whole genome shotgun (WGS) entry which is preliminary data.</text>
</comment>
<dbReference type="STRING" id="4540.A0A3L6T601"/>
<evidence type="ECO:0000313" key="5">
    <source>
        <dbReference type="EMBL" id="RLN33715.1"/>
    </source>
</evidence>
<proteinExistence type="predicted"/>
<feature type="domain" description="K Homology" evidence="4">
    <location>
        <begin position="105"/>
        <end position="193"/>
    </location>
</feature>
<name>A0A3L6T601_PANMI</name>
<organism evidence="5 6">
    <name type="scientific">Panicum miliaceum</name>
    <name type="common">Proso millet</name>
    <name type="synonym">Broomcorn millet</name>
    <dbReference type="NCBI Taxonomy" id="4540"/>
    <lineage>
        <taxon>Eukaryota</taxon>
        <taxon>Viridiplantae</taxon>
        <taxon>Streptophyta</taxon>
        <taxon>Embryophyta</taxon>
        <taxon>Tracheophyta</taxon>
        <taxon>Spermatophyta</taxon>
        <taxon>Magnoliopsida</taxon>
        <taxon>Liliopsida</taxon>
        <taxon>Poales</taxon>
        <taxon>Poaceae</taxon>
        <taxon>PACMAD clade</taxon>
        <taxon>Panicoideae</taxon>
        <taxon>Panicodae</taxon>
        <taxon>Paniceae</taxon>
        <taxon>Panicinae</taxon>
        <taxon>Panicum</taxon>
        <taxon>Panicum sect. Panicum</taxon>
    </lineage>
</organism>
<dbReference type="CDD" id="cd22460">
    <property type="entry name" value="KH-I_PEPPER_rpt2_like"/>
    <property type="match status" value="2"/>
</dbReference>
<dbReference type="EMBL" id="PQIB02000002">
    <property type="protein sequence ID" value="RLN33715.1"/>
    <property type="molecule type" value="Genomic_DNA"/>
</dbReference>
<protein>
    <submittedName>
        <fullName evidence="5">Poly(RC)-binding protein 3-like</fullName>
    </submittedName>
</protein>
<dbReference type="OrthoDB" id="442947at2759"/>
<dbReference type="GO" id="GO:0003723">
    <property type="term" value="F:RNA binding"/>
    <property type="evidence" value="ECO:0007669"/>
    <property type="project" value="UniProtKB-UniRule"/>
</dbReference>
<dbReference type="PROSITE" id="PS50084">
    <property type="entry name" value="KH_TYPE_1"/>
    <property type="match status" value="4"/>
</dbReference>
<dbReference type="CDD" id="cd22459">
    <property type="entry name" value="KH-I_PEPPER_rpt1_like"/>
    <property type="match status" value="1"/>
</dbReference>
<evidence type="ECO:0000259" key="4">
    <source>
        <dbReference type="SMART" id="SM00322"/>
    </source>
</evidence>
<feature type="region of interest" description="Disordered" evidence="3">
    <location>
        <begin position="507"/>
        <end position="557"/>
    </location>
</feature>
<dbReference type="InterPro" id="IPR004087">
    <property type="entry name" value="KH_dom"/>
</dbReference>
<sequence>MEVVPNPAGAGGAASSSSSSSTPSPSTKRPTTTLRLLCPSSRAAALRPSRDLHVDHPPVGDEVVLTISGPDAPAAAVRAWERVVGHRVEGDEAMGGEEEEREVTGAVGCRMLAAGGQVGCVLGKGGKTVERMRQESGAQIRVFRNREQLPPCAGPGDELIHDRIVKRKYSESMISGSFSQVRKGLLAVSTCLQDNPRPETSSIPMGRPFGPPVSGTGCPPGMDPHSQRNYLPPPMPDYHTRNYPSNAGAPAPRFFFEQDIVFRMIILNDMVGSIIGKGGSTIRALQSETGASIKILEPIADLDERIVAISARENSDMMHSPAQDAVVRVYSRISEASIDRNSPTPARLLVPAQHIGCLLGKGGSIITEMRKLTGASIRIFGNEQIPRCAQRNDEMVQVTGSFQSIHDALIHITGRIRDVIIPKPHPSGGMPPYPPAGNIPLHQPRQEPPPPHPHHSGGMPPYPMHSFRADAPMGPFESGGHRPPLAHSMEHMGADRMPYSYGCEQGGPRPFLEQPSSRTWAPEAPNTNNEAPRNMPDAVPSTDFRKGPVAGENQVASPTSTTTEVVIPCKYIGSVCGTNGSDLAEIKKMSGASITVHDPKPGDTNSIVVICGDPEQTKKAQSLIHAFIFCGICGENSAPDGMYMYHCNRVDVVTRLLPTSNLRNSGFYNSDMWAILFAPQLSATATATLVTGVWAKKQFRPDMSVTGEEPRPHPRRNFPRAPGRCGSPINQQKARAHAD</sequence>
<feature type="domain" description="K Homology" evidence="4">
    <location>
        <begin position="342"/>
        <end position="417"/>
    </location>
</feature>
<gene>
    <name evidence="5" type="ORF">C2845_PM03G01990</name>
</gene>
<dbReference type="SUPFAM" id="SSF54791">
    <property type="entry name" value="Eukaryotic type KH-domain (KH-domain type I)"/>
    <property type="match status" value="4"/>
</dbReference>
<keyword evidence="1" id="KW-0677">Repeat</keyword>
<dbReference type="Pfam" id="PF00013">
    <property type="entry name" value="KH_1"/>
    <property type="match status" value="4"/>
</dbReference>
<evidence type="ECO:0000256" key="2">
    <source>
        <dbReference type="PROSITE-ProRule" id="PRU00117"/>
    </source>
</evidence>
<feature type="region of interest" description="Disordered" evidence="3">
    <location>
        <begin position="701"/>
        <end position="739"/>
    </location>
</feature>
<keyword evidence="2" id="KW-0694">RNA-binding</keyword>